<gene>
    <name evidence="2" type="ORF">PS467_14075</name>
</gene>
<proteinExistence type="predicted"/>
<evidence type="ECO:0000313" key="3">
    <source>
        <dbReference type="Proteomes" id="UP001305606"/>
    </source>
</evidence>
<accession>A0ABY9V0Z1</accession>
<sequence length="87" mass="8790">MPTGISSSALAHTGTEAGTSARAIEPAAIGGVSEEIRDSLAAALQLDDVERAHLAALIRAANAPHRPADRDGGTHTYGTVSSRSSTP</sequence>
<reference evidence="2 3" key="1">
    <citation type="submission" date="2023-02" db="EMBL/GenBank/DDBJ databases">
        <title>Streptomyces sp. SCA4-21 with antifungal activity against Fusarium oxysporum f. sp. cubense, Streptomyces sp. SCA2-17 with antifungal activity against Fusarium oxysporum f. sp. cubense.</title>
        <authorList>
            <person name="Qi D."/>
        </authorList>
    </citation>
    <scope>NUCLEOTIDE SEQUENCE [LARGE SCALE GENOMIC DNA]</scope>
    <source>
        <strain evidence="2 3">SCA4-21</strain>
    </source>
</reference>
<protein>
    <submittedName>
        <fullName evidence="2">Uncharacterized protein</fullName>
    </submittedName>
</protein>
<keyword evidence="3" id="KW-1185">Reference proteome</keyword>
<dbReference type="RefSeq" id="WP_311035572.1">
    <property type="nucleotide sequence ID" value="NZ_CP117522.1"/>
</dbReference>
<feature type="compositionally biased region" description="Polar residues" evidence="1">
    <location>
        <begin position="1"/>
        <end position="10"/>
    </location>
</feature>
<feature type="region of interest" description="Disordered" evidence="1">
    <location>
        <begin position="1"/>
        <end position="22"/>
    </location>
</feature>
<evidence type="ECO:0000313" key="2">
    <source>
        <dbReference type="EMBL" id="WNE96385.1"/>
    </source>
</evidence>
<evidence type="ECO:0000256" key="1">
    <source>
        <dbReference type="SAM" id="MobiDB-lite"/>
    </source>
</evidence>
<dbReference type="EMBL" id="CP117522">
    <property type="protein sequence ID" value="WNE96385.1"/>
    <property type="molecule type" value="Genomic_DNA"/>
</dbReference>
<organism evidence="2 3">
    <name type="scientific">Streptomyces luomodiensis</name>
    <dbReference type="NCBI Taxonomy" id="3026192"/>
    <lineage>
        <taxon>Bacteria</taxon>
        <taxon>Bacillati</taxon>
        <taxon>Actinomycetota</taxon>
        <taxon>Actinomycetes</taxon>
        <taxon>Kitasatosporales</taxon>
        <taxon>Streptomycetaceae</taxon>
        <taxon>Streptomyces</taxon>
    </lineage>
</organism>
<feature type="region of interest" description="Disordered" evidence="1">
    <location>
        <begin position="62"/>
        <end position="87"/>
    </location>
</feature>
<dbReference type="Proteomes" id="UP001305606">
    <property type="component" value="Chromosome"/>
</dbReference>
<name>A0ABY9V0Z1_9ACTN</name>
<feature type="compositionally biased region" description="Polar residues" evidence="1">
    <location>
        <begin position="76"/>
        <end position="87"/>
    </location>
</feature>